<dbReference type="PANTHER" id="PTHR44591">
    <property type="entry name" value="STRESS RESPONSE REGULATOR PROTEIN 1"/>
    <property type="match status" value="1"/>
</dbReference>
<evidence type="ECO:0000313" key="6">
    <source>
        <dbReference type="Proteomes" id="UP000027337"/>
    </source>
</evidence>
<name>A0A061SK02_9RHOB</name>
<evidence type="ECO:0000259" key="3">
    <source>
        <dbReference type="PROSITE" id="PS50110"/>
    </source>
</evidence>
<dbReference type="Proteomes" id="UP000244092">
    <property type="component" value="Unassembled WGS sequence"/>
</dbReference>
<dbReference type="GO" id="GO:0000160">
    <property type="term" value="P:phosphorelay signal transduction system"/>
    <property type="evidence" value="ECO:0007669"/>
    <property type="project" value="InterPro"/>
</dbReference>
<dbReference type="Proteomes" id="UP000027337">
    <property type="component" value="Unassembled WGS sequence"/>
</dbReference>
<dbReference type="Gene3D" id="3.40.50.2300">
    <property type="match status" value="1"/>
</dbReference>
<feature type="modified residue" description="4-aspartylphosphate" evidence="2">
    <location>
        <position position="54"/>
    </location>
</feature>
<proteinExistence type="predicted"/>
<evidence type="ECO:0000256" key="1">
    <source>
        <dbReference type="ARBA" id="ARBA00022553"/>
    </source>
</evidence>
<reference evidence="5 7" key="2">
    <citation type="submission" date="2018-04" db="EMBL/GenBank/DDBJ databases">
        <title>Genomic Encyclopedia of Archaeal and Bacterial Type Strains, Phase II (KMG-II): from individual species to whole genera.</title>
        <authorList>
            <person name="Goeker M."/>
        </authorList>
    </citation>
    <scope>NUCLEOTIDE SEQUENCE [LARGE SCALE GENOMIC DNA]</scope>
    <source>
        <strain evidence="5 7">DSM 12244</strain>
    </source>
</reference>
<dbReference type="Pfam" id="PF00072">
    <property type="entry name" value="Response_reg"/>
    <property type="match status" value="1"/>
</dbReference>
<dbReference type="OrthoDB" id="7326651at2"/>
<evidence type="ECO:0000313" key="7">
    <source>
        <dbReference type="Proteomes" id="UP000244092"/>
    </source>
</evidence>
<dbReference type="InterPro" id="IPR001789">
    <property type="entry name" value="Sig_transdc_resp-reg_receiver"/>
</dbReference>
<gene>
    <name evidence="5" type="ORF">C8N31_11417</name>
    <name evidence="4" type="ORF">PM02_16005</name>
</gene>
<evidence type="ECO:0000313" key="4">
    <source>
        <dbReference type="EMBL" id="KAJ02051.1"/>
    </source>
</evidence>
<dbReference type="SMART" id="SM00448">
    <property type="entry name" value="REC"/>
    <property type="match status" value="1"/>
</dbReference>
<dbReference type="EMBL" id="JEMU01000015">
    <property type="protein sequence ID" value="KAJ02051.1"/>
    <property type="molecule type" value="Genomic_DNA"/>
</dbReference>
<dbReference type="InterPro" id="IPR050595">
    <property type="entry name" value="Bact_response_regulator"/>
</dbReference>
<dbReference type="eggNOG" id="COG0745">
    <property type="taxonomic scope" value="Bacteria"/>
</dbReference>
<feature type="domain" description="Response regulatory" evidence="3">
    <location>
        <begin position="2"/>
        <end position="121"/>
    </location>
</feature>
<comment type="caution">
    <text evidence="4">The sequence shown here is derived from an EMBL/GenBank/DDBJ whole genome shotgun (WGS) entry which is preliminary data.</text>
</comment>
<sequence>MKFLIVDDDPVILDLLTEILSGYGYEDLVTATGAEDALNILHKQDAPFDCLMLDIQMPGMDGIELCRTVRQMPDYAETPILMITAMSDKPYIDYAFAAGATDYTVKPFDVVELMSRVRNVERNNPHGRMGMFDPTGRGATPKTGYDYPVPVTGSVNGFIRMTVLENYARSIQKQRIFAMVAFAIHIPELKEVHESTTSARFAKVLTGIARAISETLLGTQAFMSYIGEGKFLCICDHTRLMEITALQSELAMVLSEDEYVPSGVAEGGLSVIVGPACVPKAFDRPKDLKFIERALDGLESREASHVNRPARSIAARLFQRFSFH</sequence>
<evidence type="ECO:0000313" key="5">
    <source>
        <dbReference type="EMBL" id="PTX65099.1"/>
    </source>
</evidence>
<dbReference type="SUPFAM" id="SSF52172">
    <property type="entry name" value="CheY-like"/>
    <property type="match status" value="1"/>
</dbReference>
<reference evidence="4 6" key="1">
    <citation type="journal article" date="2014" name="Genome Announc.">
        <title>Draft Genome Sequences of Two Isolates of the Roseobacter Group, Sulfitobacter sp. Strains 3SOLIMAR09 and 1FIGIMAR09, from Harbors of Mallorca Island (Mediterranean Sea).</title>
        <authorList>
            <person name="Mas-Llado M."/>
            <person name="Pina-Villalonga J.M."/>
            <person name="Brunet-Galmes I."/>
            <person name="Nogales B."/>
            <person name="Bosch R."/>
        </authorList>
    </citation>
    <scope>NUCLEOTIDE SEQUENCE [LARGE SCALE GENOMIC DNA]</scope>
    <source>
        <strain evidence="4 6">1FIGIMAR09</strain>
    </source>
</reference>
<dbReference type="AlphaFoldDB" id="A0A061SK02"/>
<dbReference type="EMBL" id="QBKU01000014">
    <property type="protein sequence ID" value="PTX65099.1"/>
    <property type="molecule type" value="Genomic_DNA"/>
</dbReference>
<dbReference type="STRING" id="83219.PM02_16005"/>
<evidence type="ECO:0000256" key="2">
    <source>
        <dbReference type="PROSITE-ProRule" id="PRU00169"/>
    </source>
</evidence>
<dbReference type="PROSITE" id="PS50110">
    <property type="entry name" value="RESPONSE_REGULATORY"/>
    <property type="match status" value="1"/>
</dbReference>
<accession>A0A061SK02</accession>
<dbReference type="InterPro" id="IPR011006">
    <property type="entry name" value="CheY-like_superfamily"/>
</dbReference>
<protein>
    <submittedName>
        <fullName evidence="4">Chemotaxis protein CheY</fullName>
    </submittedName>
    <submittedName>
        <fullName evidence="5">Response regulator receiver domain-containing protein</fullName>
    </submittedName>
</protein>
<organism evidence="4 6">
    <name type="scientific">Sulfitobacter mediterraneus</name>
    <dbReference type="NCBI Taxonomy" id="83219"/>
    <lineage>
        <taxon>Bacteria</taxon>
        <taxon>Pseudomonadati</taxon>
        <taxon>Pseudomonadota</taxon>
        <taxon>Alphaproteobacteria</taxon>
        <taxon>Rhodobacterales</taxon>
        <taxon>Roseobacteraceae</taxon>
        <taxon>Sulfitobacter</taxon>
    </lineage>
</organism>
<keyword evidence="1 2" id="KW-0597">Phosphoprotein</keyword>
<keyword evidence="6" id="KW-1185">Reference proteome</keyword>
<dbReference type="GeneID" id="72440453"/>
<dbReference type="PANTHER" id="PTHR44591:SF3">
    <property type="entry name" value="RESPONSE REGULATORY DOMAIN-CONTAINING PROTEIN"/>
    <property type="match status" value="1"/>
</dbReference>
<dbReference type="RefSeq" id="WP_025048508.1">
    <property type="nucleotide sequence ID" value="NZ_CANMAK010000013.1"/>
</dbReference>